<keyword evidence="3" id="KW-1185">Reference proteome</keyword>
<evidence type="ECO:0000256" key="1">
    <source>
        <dbReference type="SAM" id="Phobius"/>
    </source>
</evidence>
<gene>
    <name evidence="2" type="ORF">PISMIDRAFT_417117</name>
</gene>
<dbReference type="PANTHER" id="PTHR40465">
    <property type="entry name" value="CHROMOSOME 1, WHOLE GENOME SHOTGUN SEQUENCE"/>
    <property type="match status" value="1"/>
</dbReference>
<reference evidence="3" key="2">
    <citation type="submission" date="2015-01" db="EMBL/GenBank/DDBJ databases">
        <title>Evolutionary Origins and Diversification of the Mycorrhizal Mutualists.</title>
        <authorList>
            <consortium name="DOE Joint Genome Institute"/>
            <consortium name="Mycorrhizal Genomics Consortium"/>
            <person name="Kohler A."/>
            <person name="Kuo A."/>
            <person name="Nagy L.G."/>
            <person name="Floudas D."/>
            <person name="Copeland A."/>
            <person name="Barry K.W."/>
            <person name="Cichocki N."/>
            <person name="Veneault-Fourrey C."/>
            <person name="LaButti K."/>
            <person name="Lindquist E.A."/>
            <person name="Lipzen A."/>
            <person name="Lundell T."/>
            <person name="Morin E."/>
            <person name="Murat C."/>
            <person name="Riley R."/>
            <person name="Ohm R."/>
            <person name="Sun H."/>
            <person name="Tunlid A."/>
            <person name="Henrissat B."/>
            <person name="Grigoriev I.V."/>
            <person name="Hibbett D.S."/>
            <person name="Martin F."/>
        </authorList>
    </citation>
    <scope>NUCLEOTIDE SEQUENCE [LARGE SCALE GENOMIC DNA]</scope>
    <source>
        <strain evidence="3">441</strain>
    </source>
</reference>
<feature type="transmembrane region" description="Helical" evidence="1">
    <location>
        <begin position="94"/>
        <end position="113"/>
    </location>
</feature>
<dbReference type="STRING" id="765257.A0A0C9ZEC4"/>
<organism evidence="2 3">
    <name type="scientific">Pisolithus microcarpus 441</name>
    <dbReference type="NCBI Taxonomy" id="765257"/>
    <lineage>
        <taxon>Eukaryota</taxon>
        <taxon>Fungi</taxon>
        <taxon>Dikarya</taxon>
        <taxon>Basidiomycota</taxon>
        <taxon>Agaricomycotina</taxon>
        <taxon>Agaricomycetes</taxon>
        <taxon>Agaricomycetidae</taxon>
        <taxon>Boletales</taxon>
        <taxon>Sclerodermatineae</taxon>
        <taxon>Pisolithaceae</taxon>
        <taxon>Pisolithus</taxon>
    </lineage>
</organism>
<evidence type="ECO:0000313" key="2">
    <source>
        <dbReference type="EMBL" id="KIK24269.1"/>
    </source>
</evidence>
<dbReference type="AlphaFoldDB" id="A0A0C9ZEC4"/>
<evidence type="ECO:0000313" key="3">
    <source>
        <dbReference type="Proteomes" id="UP000054018"/>
    </source>
</evidence>
<dbReference type="PANTHER" id="PTHR40465:SF1">
    <property type="entry name" value="DUF6534 DOMAIN-CONTAINING PROTEIN"/>
    <property type="match status" value="1"/>
</dbReference>
<reference evidence="2 3" key="1">
    <citation type="submission" date="2014-04" db="EMBL/GenBank/DDBJ databases">
        <authorList>
            <consortium name="DOE Joint Genome Institute"/>
            <person name="Kuo A."/>
            <person name="Kohler A."/>
            <person name="Costa M.D."/>
            <person name="Nagy L.G."/>
            <person name="Floudas D."/>
            <person name="Copeland A."/>
            <person name="Barry K.W."/>
            <person name="Cichocki N."/>
            <person name="Veneault-Fourrey C."/>
            <person name="LaButti K."/>
            <person name="Lindquist E.A."/>
            <person name="Lipzen A."/>
            <person name="Lundell T."/>
            <person name="Morin E."/>
            <person name="Murat C."/>
            <person name="Sun H."/>
            <person name="Tunlid A."/>
            <person name="Henrissat B."/>
            <person name="Grigoriev I.V."/>
            <person name="Hibbett D.S."/>
            <person name="Martin F."/>
            <person name="Nordberg H.P."/>
            <person name="Cantor M.N."/>
            <person name="Hua S.X."/>
        </authorList>
    </citation>
    <scope>NUCLEOTIDE SEQUENCE [LARGE SCALE GENOMIC DNA]</scope>
    <source>
        <strain evidence="2 3">441</strain>
    </source>
</reference>
<dbReference type="HOGENOM" id="CLU_2097777_0_0_1"/>
<keyword evidence="1" id="KW-0812">Transmembrane</keyword>
<keyword evidence="1" id="KW-0472">Membrane</keyword>
<proteinExistence type="predicted"/>
<protein>
    <submittedName>
        <fullName evidence="2">Uncharacterized protein</fullName>
    </submittedName>
</protein>
<accession>A0A0C9ZEC4</accession>
<dbReference type="OrthoDB" id="3046149at2759"/>
<sequence>MASTSTPPLIQDISFSREAENLGILFAGFVTSSLLYGGTIFQTYAYYSRFPQDSNHIRYFVIFLAIVDTATSASVSAVLYHFLIDMYDIPVDVLVAPVSMCVQYALSFILVFASQL</sequence>
<keyword evidence="1" id="KW-1133">Transmembrane helix</keyword>
<name>A0A0C9ZEC4_9AGAM</name>
<feature type="transmembrane region" description="Helical" evidence="1">
    <location>
        <begin position="24"/>
        <end position="47"/>
    </location>
</feature>
<feature type="transmembrane region" description="Helical" evidence="1">
    <location>
        <begin position="59"/>
        <end position="82"/>
    </location>
</feature>
<dbReference type="Proteomes" id="UP000054018">
    <property type="component" value="Unassembled WGS sequence"/>
</dbReference>
<dbReference type="EMBL" id="KN833718">
    <property type="protein sequence ID" value="KIK24269.1"/>
    <property type="molecule type" value="Genomic_DNA"/>
</dbReference>